<comment type="caution">
    <text evidence="1">The sequence shown here is derived from an EMBL/GenBank/DDBJ whole genome shotgun (WGS) entry which is preliminary data.</text>
</comment>
<organism evidence="1 2">
    <name type="scientific">Araneus ventricosus</name>
    <name type="common">Orbweaver spider</name>
    <name type="synonym">Epeira ventricosa</name>
    <dbReference type="NCBI Taxonomy" id="182803"/>
    <lineage>
        <taxon>Eukaryota</taxon>
        <taxon>Metazoa</taxon>
        <taxon>Ecdysozoa</taxon>
        <taxon>Arthropoda</taxon>
        <taxon>Chelicerata</taxon>
        <taxon>Arachnida</taxon>
        <taxon>Araneae</taxon>
        <taxon>Araneomorphae</taxon>
        <taxon>Entelegynae</taxon>
        <taxon>Araneoidea</taxon>
        <taxon>Araneidae</taxon>
        <taxon>Araneus</taxon>
    </lineage>
</organism>
<name>A0A4Y2DZV7_ARAVE</name>
<evidence type="ECO:0000313" key="2">
    <source>
        <dbReference type="Proteomes" id="UP000499080"/>
    </source>
</evidence>
<protein>
    <submittedName>
        <fullName evidence="1">Uncharacterized protein</fullName>
    </submittedName>
</protein>
<proteinExistence type="predicted"/>
<accession>A0A4Y2DZV7</accession>
<dbReference type="AlphaFoldDB" id="A0A4Y2DZV7"/>
<dbReference type="EMBL" id="BGPR01000478">
    <property type="protein sequence ID" value="GBM22342.1"/>
    <property type="molecule type" value="Genomic_DNA"/>
</dbReference>
<dbReference type="Proteomes" id="UP000499080">
    <property type="component" value="Unassembled WGS sequence"/>
</dbReference>
<gene>
    <name evidence="1" type="ORF">AVEN_121154_1</name>
</gene>
<reference evidence="1 2" key="1">
    <citation type="journal article" date="2019" name="Sci. Rep.">
        <title>Orb-weaving spider Araneus ventricosus genome elucidates the spidroin gene catalogue.</title>
        <authorList>
            <person name="Kono N."/>
            <person name="Nakamura H."/>
            <person name="Ohtoshi R."/>
            <person name="Moran D.A.P."/>
            <person name="Shinohara A."/>
            <person name="Yoshida Y."/>
            <person name="Fujiwara M."/>
            <person name="Mori M."/>
            <person name="Tomita M."/>
            <person name="Arakawa K."/>
        </authorList>
    </citation>
    <scope>NUCLEOTIDE SEQUENCE [LARGE SCALE GENOMIC DNA]</scope>
</reference>
<keyword evidence="2" id="KW-1185">Reference proteome</keyword>
<sequence>MAWYLSKAERECGNQTTGVARRIFNPFQIPFLYFTWSGRRRSILREVGAWAVGGGRLGVHSIGTFTEGMTMTDMAWSSVFLLNRYTKKWSGLECRPFTTVSRLTPR</sequence>
<evidence type="ECO:0000313" key="1">
    <source>
        <dbReference type="EMBL" id="GBM22342.1"/>
    </source>
</evidence>